<dbReference type="Pfam" id="PF22486">
    <property type="entry name" value="MATH_2"/>
    <property type="match status" value="1"/>
</dbReference>
<comment type="pathway">
    <text evidence="1">Protein modification; protein ubiquitination.</text>
</comment>
<dbReference type="SUPFAM" id="SSF54695">
    <property type="entry name" value="POZ domain"/>
    <property type="match status" value="1"/>
</dbReference>
<dbReference type="PROSITE" id="PS50144">
    <property type="entry name" value="MATH"/>
    <property type="match status" value="1"/>
</dbReference>
<evidence type="ECO:0000259" key="4">
    <source>
        <dbReference type="PROSITE" id="PS50144"/>
    </source>
</evidence>
<dbReference type="InterPro" id="IPR000210">
    <property type="entry name" value="BTB/POZ_dom"/>
</dbReference>
<dbReference type="InterPro" id="IPR011333">
    <property type="entry name" value="SKP1/BTB/POZ_sf"/>
</dbReference>
<proteinExistence type="inferred from homology"/>
<dbReference type="Gene3D" id="3.30.710.10">
    <property type="entry name" value="Potassium Channel Kv1.1, Chain A"/>
    <property type="match status" value="1"/>
</dbReference>
<gene>
    <name evidence="5" type="ORF">HU200_022020</name>
</gene>
<dbReference type="Gene3D" id="6.10.250.3030">
    <property type="match status" value="1"/>
</dbReference>
<protein>
    <submittedName>
        <fullName evidence="5">Uncharacterized protein</fullName>
    </submittedName>
</protein>
<evidence type="ECO:0000256" key="2">
    <source>
        <dbReference type="ARBA" id="ARBA00010846"/>
    </source>
</evidence>
<feature type="domain" description="BTB" evidence="3">
    <location>
        <begin position="201"/>
        <end position="269"/>
    </location>
</feature>
<organism evidence="5 6">
    <name type="scientific">Digitaria exilis</name>
    <dbReference type="NCBI Taxonomy" id="1010633"/>
    <lineage>
        <taxon>Eukaryota</taxon>
        <taxon>Viridiplantae</taxon>
        <taxon>Streptophyta</taxon>
        <taxon>Embryophyta</taxon>
        <taxon>Tracheophyta</taxon>
        <taxon>Spermatophyta</taxon>
        <taxon>Magnoliopsida</taxon>
        <taxon>Liliopsida</taxon>
        <taxon>Poales</taxon>
        <taxon>Poaceae</taxon>
        <taxon>PACMAD clade</taxon>
        <taxon>Panicoideae</taxon>
        <taxon>Panicodae</taxon>
        <taxon>Paniceae</taxon>
        <taxon>Anthephorinae</taxon>
        <taxon>Digitaria</taxon>
    </lineage>
</organism>
<comment type="similarity">
    <text evidence="2">Belongs to the Tdpoz family.</text>
</comment>
<dbReference type="Pfam" id="PF24570">
    <property type="entry name" value="BACK_BPM_SPOP"/>
    <property type="match status" value="1"/>
</dbReference>
<dbReference type="Pfam" id="PF00651">
    <property type="entry name" value="BTB"/>
    <property type="match status" value="1"/>
</dbReference>
<sequence>MSSFAGVSVVGDGRPPPPASATTAVSVKYSGYHLLVVNGYSRIKNRPNGVASRRFRIGGYRWVIQCHPNGYRPYHICHTAFCLFLDQGNVVDPVMVQYEFSFVVDHQLQNNDSSCLIRAKNTFKFSSSDPYSSSCLIGKKFFETSKHLIKNDSFTIRCDIVMTKDVAITDADAAPVLANRDMLAPDIRQHLAHLLQSGVGADVTFQVGGETFAAHRCVLAARSAVFKAQLFGPMKEGTTASVIHVSDMDERVFRLLLGFIYSDSVLVPTAEAEAEAIMRQHLLVAADRYDLPRRSLICEQELCQNHINKSTVATLLALAGQIQYCRVLKESCLDFLTSPANLHDVMVVDGLDHVINIAPLF</sequence>
<dbReference type="InterPro" id="IPR008974">
    <property type="entry name" value="TRAF-like"/>
</dbReference>
<dbReference type="InterPro" id="IPR056423">
    <property type="entry name" value="BACK_BPM_SPOP"/>
</dbReference>
<evidence type="ECO:0000259" key="3">
    <source>
        <dbReference type="PROSITE" id="PS50097"/>
    </source>
</evidence>
<reference evidence="5" key="1">
    <citation type="submission" date="2020-07" db="EMBL/GenBank/DDBJ databases">
        <title>Genome sequence and genetic diversity analysis of an under-domesticated orphan crop, white fonio (Digitaria exilis).</title>
        <authorList>
            <person name="Bennetzen J.L."/>
            <person name="Chen S."/>
            <person name="Ma X."/>
            <person name="Wang X."/>
            <person name="Yssel A.E.J."/>
            <person name="Chaluvadi S.R."/>
            <person name="Johnson M."/>
            <person name="Gangashetty P."/>
            <person name="Hamidou F."/>
            <person name="Sanogo M.D."/>
            <person name="Zwaenepoel A."/>
            <person name="Wallace J."/>
            <person name="Van De Peer Y."/>
            <person name="Van Deynze A."/>
        </authorList>
    </citation>
    <scope>NUCLEOTIDE SEQUENCE</scope>
    <source>
        <tissue evidence="5">Leaves</tissue>
    </source>
</reference>
<dbReference type="InterPro" id="IPR002083">
    <property type="entry name" value="MATH/TRAF_dom"/>
</dbReference>
<dbReference type="Proteomes" id="UP000636709">
    <property type="component" value="Unassembled WGS sequence"/>
</dbReference>
<dbReference type="PROSITE" id="PS50097">
    <property type="entry name" value="BTB"/>
    <property type="match status" value="1"/>
</dbReference>
<comment type="caution">
    <text evidence="5">The sequence shown here is derived from an EMBL/GenBank/DDBJ whole genome shotgun (WGS) entry which is preliminary data.</text>
</comment>
<feature type="domain" description="MATH" evidence="4">
    <location>
        <begin position="30"/>
        <end position="160"/>
    </location>
</feature>
<name>A0A835C7V5_9POAL</name>
<evidence type="ECO:0000256" key="1">
    <source>
        <dbReference type="ARBA" id="ARBA00004906"/>
    </source>
</evidence>
<dbReference type="CDD" id="cd00121">
    <property type="entry name" value="MATH"/>
    <property type="match status" value="1"/>
</dbReference>
<evidence type="ECO:0000313" key="5">
    <source>
        <dbReference type="EMBL" id="KAF8722883.1"/>
    </source>
</evidence>
<dbReference type="SMART" id="SM00225">
    <property type="entry name" value="BTB"/>
    <property type="match status" value="1"/>
</dbReference>
<dbReference type="EMBL" id="JACEFO010001669">
    <property type="protein sequence ID" value="KAF8722883.1"/>
    <property type="molecule type" value="Genomic_DNA"/>
</dbReference>
<keyword evidence="6" id="KW-1185">Reference proteome</keyword>
<dbReference type="CDD" id="cd18280">
    <property type="entry name" value="BTB_POZ_BPM_plant"/>
    <property type="match status" value="1"/>
</dbReference>
<dbReference type="PANTHER" id="PTHR26379:SF381">
    <property type="entry name" value="OS10G0429300 PROTEIN"/>
    <property type="match status" value="1"/>
</dbReference>
<dbReference type="GO" id="GO:0016567">
    <property type="term" value="P:protein ubiquitination"/>
    <property type="evidence" value="ECO:0007669"/>
    <property type="project" value="InterPro"/>
</dbReference>
<dbReference type="PANTHER" id="PTHR26379">
    <property type="entry name" value="BTB/POZ AND MATH DOMAIN-CONTAINING PROTEIN 1"/>
    <property type="match status" value="1"/>
</dbReference>
<accession>A0A835C7V5</accession>
<dbReference type="Gene3D" id="2.60.210.10">
    <property type="entry name" value="Apoptosis, Tumor Necrosis Factor Receptor Associated Protein 2, Chain A"/>
    <property type="match status" value="1"/>
</dbReference>
<dbReference type="SUPFAM" id="SSF49599">
    <property type="entry name" value="TRAF domain-like"/>
    <property type="match status" value="1"/>
</dbReference>
<evidence type="ECO:0000313" key="6">
    <source>
        <dbReference type="Proteomes" id="UP000636709"/>
    </source>
</evidence>
<dbReference type="InterPro" id="IPR045005">
    <property type="entry name" value="BPM1-6"/>
</dbReference>
<dbReference type="AlphaFoldDB" id="A0A835C7V5"/>
<dbReference type="OrthoDB" id="6359816at2759"/>